<organism evidence="1 2">
    <name type="scientific">Periconia macrospinosa</name>
    <dbReference type="NCBI Taxonomy" id="97972"/>
    <lineage>
        <taxon>Eukaryota</taxon>
        <taxon>Fungi</taxon>
        <taxon>Dikarya</taxon>
        <taxon>Ascomycota</taxon>
        <taxon>Pezizomycotina</taxon>
        <taxon>Dothideomycetes</taxon>
        <taxon>Pleosporomycetidae</taxon>
        <taxon>Pleosporales</taxon>
        <taxon>Massarineae</taxon>
        <taxon>Periconiaceae</taxon>
        <taxon>Periconia</taxon>
    </lineage>
</organism>
<dbReference type="AlphaFoldDB" id="A0A2V1E8D8"/>
<name>A0A2V1E8D8_9PLEO</name>
<accession>A0A2V1E8D8</accession>
<keyword evidence="2" id="KW-1185">Reference proteome</keyword>
<evidence type="ECO:0000313" key="2">
    <source>
        <dbReference type="Proteomes" id="UP000244855"/>
    </source>
</evidence>
<dbReference type="Proteomes" id="UP000244855">
    <property type="component" value="Unassembled WGS sequence"/>
</dbReference>
<reference evidence="1 2" key="1">
    <citation type="journal article" date="2018" name="Sci. Rep.">
        <title>Comparative genomics provides insights into the lifestyle and reveals functional heterogeneity of dark septate endophytic fungi.</title>
        <authorList>
            <person name="Knapp D.G."/>
            <person name="Nemeth J.B."/>
            <person name="Barry K."/>
            <person name="Hainaut M."/>
            <person name="Henrissat B."/>
            <person name="Johnson J."/>
            <person name="Kuo A."/>
            <person name="Lim J.H.P."/>
            <person name="Lipzen A."/>
            <person name="Nolan M."/>
            <person name="Ohm R.A."/>
            <person name="Tamas L."/>
            <person name="Grigoriev I.V."/>
            <person name="Spatafora J.W."/>
            <person name="Nagy L.G."/>
            <person name="Kovacs G.M."/>
        </authorList>
    </citation>
    <scope>NUCLEOTIDE SEQUENCE [LARGE SCALE GENOMIC DNA]</scope>
    <source>
        <strain evidence="1 2">DSE2036</strain>
    </source>
</reference>
<gene>
    <name evidence="1" type="ORF">DM02DRAFT_83069</name>
</gene>
<evidence type="ECO:0000313" key="1">
    <source>
        <dbReference type="EMBL" id="PVI05495.1"/>
    </source>
</evidence>
<protein>
    <submittedName>
        <fullName evidence="1">Uncharacterized protein</fullName>
    </submittedName>
</protein>
<proteinExistence type="predicted"/>
<sequence length="155" mass="17178">MQCSNALHVALHGRHQLCRAASQPSLCPVSSYTQPQTLLFDLRQTSCHLSYAGISREQASFSGGSWTPRRDDSFEGRARVVCLGAHGSWCRVGLLRKDGEGCCWTMCSKRFYWGKGSCEPLHAEGEDAAAARQPGSRSSRLVVIRKKKRVHWGRG</sequence>
<dbReference type="EMBL" id="KZ805313">
    <property type="protein sequence ID" value="PVI05495.1"/>
    <property type="molecule type" value="Genomic_DNA"/>
</dbReference>